<feature type="transmembrane region" description="Helical" evidence="2">
    <location>
        <begin position="449"/>
        <end position="473"/>
    </location>
</feature>
<dbReference type="EMBL" id="KV417488">
    <property type="protein sequence ID" value="KZP31660.1"/>
    <property type="molecule type" value="Genomic_DNA"/>
</dbReference>
<evidence type="ECO:0000313" key="5">
    <source>
        <dbReference type="Proteomes" id="UP000076532"/>
    </source>
</evidence>
<gene>
    <name evidence="4" type="ORF">FIBSPDRAFT_849154</name>
</gene>
<dbReference type="Proteomes" id="UP000076532">
    <property type="component" value="Unassembled WGS sequence"/>
</dbReference>
<feature type="region of interest" description="Disordered" evidence="1">
    <location>
        <begin position="122"/>
        <end position="141"/>
    </location>
</feature>
<evidence type="ECO:0000259" key="3">
    <source>
        <dbReference type="PROSITE" id="PS51203"/>
    </source>
</evidence>
<keyword evidence="2" id="KW-0812">Transmembrane</keyword>
<sequence length="482" mass="52613">MNVTHSPYSWHQSHDQATLLIVVPYETQDEDIAVVFGKNYLLAGVRGQPPIVKGRLYSDIDSGSSAWQLERRSSRLSARERTTSTISTTSTQSSYAFLSDPEMSTSFSASLDSGHVSDADDFLSTHSPAFPSPPPAPANELTVPTLTQRRSRTAASSRAVSPGHPSRSLASSFSSVDSVDASHFGRLLTLHLEKDKSIIWPSLIVGPVDATQSPCALHPFEHEPASEEKYNMDPTSLVLVGLELFDIRKDNEEAFEYFVRAWHQARVPTATMRLVTYYFPPHTTQESSEPSVFRTTAHYLQRICGPLGLAQLYLEAGMLHLEGAAKPLLSSSYSTLSSIRMADSHANSRLGGAGGSDAWKQDREAASQYFERARTLHPGLEVPALPVTSPRESELEMPSMEIHPSAPASSVYSGDSVPDTGVRRRSKKDELASTLGARMRARNSLDDSWYLYVPSLLGAGTALLVVGVVGLSFSTWRRGQGS</sequence>
<dbReference type="InterPro" id="IPR008978">
    <property type="entry name" value="HSP20-like_chaperone"/>
</dbReference>
<dbReference type="PROSITE" id="PS51203">
    <property type="entry name" value="CS"/>
    <property type="match status" value="1"/>
</dbReference>
<keyword evidence="2" id="KW-1133">Transmembrane helix</keyword>
<evidence type="ECO:0000256" key="1">
    <source>
        <dbReference type="SAM" id="MobiDB-lite"/>
    </source>
</evidence>
<evidence type="ECO:0000313" key="4">
    <source>
        <dbReference type="EMBL" id="KZP31660.1"/>
    </source>
</evidence>
<organism evidence="4 5">
    <name type="scientific">Athelia psychrophila</name>
    <dbReference type="NCBI Taxonomy" id="1759441"/>
    <lineage>
        <taxon>Eukaryota</taxon>
        <taxon>Fungi</taxon>
        <taxon>Dikarya</taxon>
        <taxon>Basidiomycota</taxon>
        <taxon>Agaricomycotina</taxon>
        <taxon>Agaricomycetes</taxon>
        <taxon>Agaricomycetidae</taxon>
        <taxon>Atheliales</taxon>
        <taxon>Atheliaceae</taxon>
        <taxon>Athelia</taxon>
    </lineage>
</organism>
<dbReference type="Gene3D" id="2.60.40.790">
    <property type="match status" value="1"/>
</dbReference>
<evidence type="ECO:0000256" key="2">
    <source>
        <dbReference type="SAM" id="Phobius"/>
    </source>
</evidence>
<protein>
    <recommendedName>
        <fullName evidence="3">CS domain-containing protein</fullName>
    </recommendedName>
</protein>
<keyword evidence="5" id="KW-1185">Reference proteome</keyword>
<feature type="compositionally biased region" description="Low complexity" evidence="1">
    <location>
        <begin position="153"/>
        <end position="172"/>
    </location>
</feature>
<dbReference type="InterPro" id="IPR007052">
    <property type="entry name" value="CS_dom"/>
</dbReference>
<accession>A0A166UG43</accession>
<dbReference type="OrthoDB" id="266138at2759"/>
<dbReference type="Pfam" id="PF04969">
    <property type="entry name" value="CS"/>
    <property type="match status" value="1"/>
</dbReference>
<dbReference type="CDD" id="cd06467">
    <property type="entry name" value="p23_NUDC_like"/>
    <property type="match status" value="1"/>
</dbReference>
<dbReference type="AlphaFoldDB" id="A0A166UG43"/>
<name>A0A166UG43_9AGAM</name>
<feature type="domain" description="CS" evidence="3">
    <location>
        <begin position="3"/>
        <end position="204"/>
    </location>
</feature>
<feature type="region of interest" description="Disordered" evidence="1">
    <location>
        <begin position="146"/>
        <end position="172"/>
    </location>
</feature>
<keyword evidence="2" id="KW-0472">Membrane</keyword>
<reference evidence="4 5" key="1">
    <citation type="journal article" date="2016" name="Mol. Biol. Evol.">
        <title>Comparative Genomics of Early-Diverging Mushroom-Forming Fungi Provides Insights into the Origins of Lignocellulose Decay Capabilities.</title>
        <authorList>
            <person name="Nagy L.G."/>
            <person name="Riley R."/>
            <person name="Tritt A."/>
            <person name="Adam C."/>
            <person name="Daum C."/>
            <person name="Floudas D."/>
            <person name="Sun H."/>
            <person name="Yadav J.S."/>
            <person name="Pangilinan J."/>
            <person name="Larsson K.H."/>
            <person name="Matsuura K."/>
            <person name="Barry K."/>
            <person name="Labutti K."/>
            <person name="Kuo R."/>
            <person name="Ohm R.A."/>
            <person name="Bhattacharya S.S."/>
            <person name="Shirouzu T."/>
            <person name="Yoshinaga Y."/>
            <person name="Martin F.M."/>
            <person name="Grigoriev I.V."/>
            <person name="Hibbett D.S."/>
        </authorList>
    </citation>
    <scope>NUCLEOTIDE SEQUENCE [LARGE SCALE GENOMIC DNA]</scope>
    <source>
        <strain evidence="4 5">CBS 109695</strain>
    </source>
</reference>
<feature type="region of interest" description="Disordered" evidence="1">
    <location>
        <begin position="403"/>
        <end position="430"/>
    </location>
</feature>
<dbReference type="SUPFAM" id="SSF49764">
    <property type="entry name" value="HSP20-like chaperones"/>
    <property type="match status" value="1"/>
</dbReference>
<proteinExistence type="predicted"/>
<dbReference type="STRING" id="436010.A0A166UG43"/>